<dbReference type="STRING" id="225324.SAMN02745126_03665"/>
<keyword evidence="1 4" id="KW-0812">Transmembrane</keyword>
<name>A0A1T4R853_9HYPH</name>
<dbReference type="EMBL" id="FUWJ01000004">
    <property type="protein sequence ID" value="SKA12115.1"/>
    <property type="molecule type" value="Genomic_DNA"/>
</dbReference>
<feature type="transmembrane region" description="Helical" evidence="4">
    <location>
        <begin position="263"/>
        <end position="285"/>
    </location>
</feature>
<gene>
    <name evidence="6" type="ORF">SAMN02745126_03665</name>
</gene>
<proteinExistence type="predicted"/>
<evidence type="ECO:0000256" key="2">
    <source>
        <dbReference type="ARBA" id="ARBA00022989"/>
    </source>
</evidence>
<dbReference type="SUPFAM" id="SSF103473">
    <property type="entry name" value="MFS general substrate transporter"/>
    <property type="match status" value="1"/>
</dbReference>
<dbReference type="PANTHER" id="PTHR43129:SF1">
    <property type="entry name" value="FOSMIDOMYCIN RESISTANCE PROTEIN"/>
    <property type="match status" value="1"/>
</dbReference>
<feature type="transmembrane region" description="Helical" evidence="4">
    <location>
        <begin position="87"/>
        <end position="107"/>
    </location>
</feature>
<protein>
    <submittedName>
        <fullName evidence="6">Sugar phosphate permease</fullName>
    </submittedName>
</protein>
<keyword evidence="2 4" id="KW-1133">Transmembrane helix</keyword>
<keyword evidence="3 4" id="KW-0472">Membrane</keyword>
<feature type="transmembrane region" description="Helical" evidence="4">
    <location>
        <begin position="151"/>
        <end position="176"/>
    </location>
</feature>
<feature type="transmembrane region" description="Helical" evidence="4">
    <location>
        <begin position="320"/>
        <end position="336"/>
    </location>
</feature>
<feature type="transmembrane region" description="Helical" evidence="4">
    <location>
        <begin position="26"/>
        <end position="48"/>
    </location>
</feature>
<dbReference type="OrthoDB" id="8894129at2"/>
<evidence type="ECO:0000256" key="3">
    <source>
        <dbReference type="ARBA" id="ARBA00023136"/>
    </source>
</evidence>
<sequence>MSSTSEPLGLSAPEQATAGWRRDAKVISLISAVHFVSHVHIMLLPPIFGQVREAFGVSYTDIALALTAFNVASALLQTPAGFLVDRIGPRAVLTAGLLVGAAAISMAALLPGYWLFIIAYGLLGVANTVYHPADYSILSATIDGKRIGKAFSIHTFAGYAGGGVTPALVIGCAAIWGWHGAFMAAAILSFAAAMLLVVAGHVLPKPSRKPSGPAHGDHKVGLDLLLSAPILRNLFFFLCLAMANGGIQTYTVVSQQALHGTPASISNIALSGFLLMSAVGVLLGGVIADRTPHHERVAAIGFAFTSTMAILMGWTAMPGFVLILVMSVGGLLNGMIQPSRDMMVRAVTPAGSFGKVFGFVSTGFNLGGMIAPLTYGWLMDHGQPQMIYAIVVAFIFLALVTAVTRRKPQGTPAWTR</sequence>
<evidence type="ECO:0000256" key="1">
    <source>
        <dbReference type="ARBA" id="ARBA00022692"/>
    </source>
</evidence>
<feature type="transmembrane region" description="Helical" evidence="4">
    <location>
        <begin position="385"/>
        <end position="404"/>
    </location>
</feature>
<dbReference type="Pfam" id="PF07690">
    <property type="entry name" value="MFS_1"/>
    <property type="match status" value="1"/>
</dbReference>
<evidence type="ECO:0000313" key="7">
    <source>
        <dbReference type="Proteomes" id="UP000190092"/>
    </source>
</evidence>
<dbReference type="RefSeq" id="WP_085935345.1">
    <property type="nucleotide sequence ID" value="NZ_FUWJ01000004.1"/>
</dbReference>
<feature type="domain" description="Major facilitator superfamily (MFS) profile" evidence="5">
    <location>
        <begin position="26"/>
        <end position="407"/>
    </location>
</feature>
<reference evidence="7" key="1">
    <citation type="submission" date="2017-02" db="EMBL/GenBank/DDBJ databases">
        <authorList>
            <person name="Varghese N."/>
            <person name="Submissions S."/>
        </authorList>
    </citation>
    <scope>NUCLEOTIDE SEQUENCE [LARGE SCALE GENOMIC DNA]</scope>
    <source>
        <strain evidence="7">ATCC 27094</strain>
    </source>
</reference>
<dbReference type="AlphaFoldDB" id="A0A1T4R853"/>
<dbReference type="InterPro" id="IPR011701">
    <property type="entry name" value="MFS"/>
</dbReference>
<dbReference type="GO" id="GO:0005886">
    <property type="term" value="C:plasma membrane"/>
    <property type="evidence" value="ECO:0007669"/>
    <property type="project" value="TreeGrafter"/>
</dbReference>
<feature type="transmembrane region" description="Helical" evidence="4">
    <location>
        <begin position="54"/>
        <end position="75"/>
    </location>
</feature>
<keyword evidence="7" id="KW-1185">Reference proteome</keyword>
<evidence type="ECO:0000256" key="4">
    <source>
        <dbReference type="SAM" id="Phobius"/>
    </source>
</evidence>
<evidence type="ECO:0000259" key="5">
    <source>
        <dbReference type="PROSITE" id="PS50850"/>
    </source>
</evidence>
<accession>A0A1T4R853</accession>
<organism evidence="6 7">
    <name type="scientific">Enhydrobacter aerosaccus</name>
    <dbReference type="NCBI Taxonomy" id="225324"/>
    <lineage>
        <taxon>Bacteria</taxon>
        <taxon>Pseudomonadati</taxon>
        <taxon>Pseudomonadota</taxon>
        <taxon>Alphaproteobacteria</taxon>
        <taxon>Hyphomicrobiales</taxon>
        <taxon>Enhydrobacter</taxon>
    </lineage>
</organism>
<dbReference type="GO" id="GO:0022857">
    <property type="term" value="F:transmembrane transporter activity"/>
    <property type="evidence" value="ECO:0007669"/>
    <property type="project" value="InterPro"/>
</dbReference>
<dbReference type="Proteomes" id="UP000190092">
    <property type="component" value="Unassembled WGS sequence"/>
</dbReference>
<feature type="transmembrane region" description="Helical" evidence="4">
    <location>
        <begin position="224"/>
        <end position="243"/>
    </location>
</feature>
<dbReference type="Gene3D" id="1.20.1250.20">
    <property type="entry name" value="MFS general substrate transporter like domains"/>
    <property type="match status" value="1"/>
</dbReference>
<dbReference type="PROSITE" id="PS50850">
    <property type="entry name" value="MFS"/>
    <property type="match status" value="1"/>
</dbReference>
<dbReference type="InterPro" id="IPR036259">
    <property type="entry name" value="MFS_trans_sf"/>
</dbReference>
<feature type="transmembrane region" description="Helical" evidence="4">
    <location>
        <begin position="356"/>
        <end position="379"/>
    </location>
</feature>
<dbReference type="PANTHER" id="PTHR43129">
    <property type="entry name" value="FOSMIDOMYCIN RESISTANCE PROTEIN"/>
    <property type="match status" value="1"/>
</dbReference>
<feature type="transmembrane region" description="Helical" evidence="4">
    <location>
        <begin position="182"/>
        <end position="203"/>
    </location>
</feature>
<evidence type="ECO:0000313" key="6">
    <source>
        <dbReference type="EMBL" id="SKA12115.1"/>
    </source>
</evidence>
<dbReference type="InterPro" id="IPR020846">
    <property type="entry name" value="MFS_dom"/>
</dbReference>